<dbReference type="RefSeq" id="WP_190923180.1">
    <property type="nucleotide sequence ID" value="NZ_JACXAC010000002.1"/>
</dbReference>
<name>A0ABR8JVC9_9BACT</name>
<accession>A0ABR8JVC9</accession>
<dbReference type="Proteomes" id="UP000606003">
    <property type="component" value="Unassembled WGS sequence"/>
</dbReference>
<protein>
    <submittedName>
        <fullName evidence="1">Uncharacterized protein</fullName>
    </submittedName>
</protein>
<gene>
    <name evidence="1" type="ORF">IC234_07245</name>
</gene>
<evidence type="ECO:0000313" key="2">
    <source>
        <dbReference type="Proteomes" id="UP000606003"/>
    </source>
</evidence>
<reference evidence="1 2" key="1">
    <citation type="submission" date="2020-09" db="EMBL/GenBank/DDBJ databases">
        <authorList>
            <person name="Kim M.K."/>
        </authorList>
    </citation>
    <scope>NUCLEOTIDE SEQUENCE [LARGE SCALE GENOMIC DNA]</scope>
    <source>
        <strain evidence="1 2">BT189</strain>
    </source>
</reference>
<organism evidence="1 2">
    <name type="scientific">Hymenobacter armeniacus</name>
    <dbReference type="NCBI Taxonomy" id="2771358"/>
    <lineage>
        <taxon>Bacteria</taxon>
        <taxon>Pseudomonadati</taxon>
        <taxon>Bacteroidota</taxon>
        <taxon>Cytophagia</taxon>
        <taxon>Cytophagales</taxon>
        <taxon>Hymenobacteraceae</taxon>
        <taxon>Hymenobacter</taxon>
    </lineage>
</organism>
<sequence>MAFDGNEGSPITEARATELTKNYREANPGQVQSYFFGRKIIETLLAQGGMGIRIYYGLDNGVPQLLAVGAEANENDQLGDGFIIADEASCGPPHSGQANFLNS</sequence>
<proteinExistence type="predicted"/>
<comment type="caution">
    <text evidence="1">The sequence shown here is derived from an EMBL/GenBank/DDBJ whole genome shotgun (WGS) entry which is preliminary data.</text>
</comment>
<keyword evidence="2" id="KW-1185">Reference proteome</keyword>
<evidence type="ECO:0000313" key="1">
    <source>
        <dbReference type="EMBL" id="MBD2721919.1"/>
    </source>
</evidence>
<dbReference type="EMBL" id="JACXAC010000002">
    <property type="protein sequence ID" value="MBD2721919.1"/>
    <property type="molecule type" value="Genomic_DNA"/>
</dbReference>